<evidence type="ECO:0000313" key="3">
    <source>
        <dbReference type="EnsemblMetazoa" id="G1639.2:cds"/>
    </source>
</evidence>
<name>A0A8W8IY97_MAGGI</name>
<dbReference type="PANTHER" id="PTHR25462:SF296">
    <property type="entry name" value="MEIOTIC P26, ISOFORM F"/>
    <property type="match status" value="1"/>
</dbReference>
<reference evidence="3" key="1">
    <citation type="submission" date="2022-08" db="UniProtKB">
        <authorList>
            <consortium name="EnsemblMetazoa"/>
        </authorList>
    </citation>
    <scope>IDENTIFICATION</scope>
    <source>
        <strain evidence="3">05x7-T-G4-1.051#20</strain>
    </source>
</reference>
<proteinExistence type="predicted"/>
<dbReference type="InterPro" id="IPR047153">
    <property type="entry name" value="TRIM45/56/19-like"/>
</dbReference>
<evidence type="ECO:0000313" key="4">
    <source>
        <dbReference type="Proteomes" id="UP000005408"/>
    </source>
</evidence>
<dbReference type="InterPro" id="IPR011042">
    <property type="entry name" value="6-blade_b-propeller_TolB-like"/>
</dbReference>
<evidence type="ECO:0000256" key="1">
    <source>
        <dbReference type="PROSITE-ProRule" id="PRU00024"/>
    </source>
</evidence>
<sequence length="590" mass="67022">MALSNPEVSDTVQEQPIIGQDYLMCGSEGCEKNCLFYCNRCHLRVCKQCKDEHQKSLETQNHEVVPYRQRKRQLPVEKCKDHPTKDIDMTCEDCQIPVCSKCATQNHRKHALNDLETIYSEKFTLCLDEIYKIHQYFLPTSHDIQEDIKDNFKEIKATIDKIRTSIKAKAESLKRLVDTVASDEIEQVNKMEESLKEKLKSQDKTYQDYISYLEDLVREFHGYLSSTKVQSNPLILSQPDQLKIKPIPKSIIPVPPVFTAGQYSKEDVSKLLGRVTAPDTKPKNRKIKSMETPCTLSIHTEQQREQDREKSAMKLSLSSSVTKVREYSLPGVDNVRHISLGKSGRLWASDDCGNLVQTDLLGNLLQKIQTSGENEGYHTVTQDGDLIYTDRKNKVINKIKPDNTITKFIKTRDWEPISLHSSHINGDILVGMIKDGEAKVTRYNNTGKEIQNIQRHSKGQELYGNPHYITENINGDICTSDNKKRAVVVVNKPGQHRFSYAGQGLGFYPYGVCTDLLGHILVCSNPPFGNSLMSGDNTVRLLDQHGQFLSLILTAQLGVRFYQGLCVDDENNLHVGQGYTNTVTVYKYLQ</sequence>
<dbReference type="Proteomes" id="UP000005408">
    <property type="component" value="Unassembled WGS sequence"/>
</dbReference>
<dbReference type="Gene3D" id="3.30.160.60">
    <property type="entry name" value="Classic Zinc Finger"/>
    <property type="match status" value="1"/>
</dbReference>
<keyword evidence="4" id="KW-1185">Reference proteome</keyword>
<evidence type="ECO:0000259" key="2">
    <source>
        <dbReference type="PROSITE" id="PS50119"/>
    </source>
</evidence>
<dbReference type="GO" id="GO:0008270">
    <property type="term" value="F:zinc ion binding"/>
    <property type="evidence" value="ECO:0007669"/>
    <property type="project" value="UniProtKB-KW"/>
</dbReference>
<dbReference type="PANTHER" id="PTHR25462">
    <property type="entry name" value="BONUS, ISOFORM C-RELATED"/>
    <property type="match status" value="1"/>
</dbReference>
<accession>A0A8W8IY97</accession>
<organism evidence="3 4">
    <name type="scientific">Magallana gigas</name>
    <name type="common">Pacific oyster</name>
    <name type="synonym">Crassostrea gigas</name>
    <dbReference type="NCBI Taxonomy" id="29159"/>
    <lineage>
        <taxon>Eukaryota</taxon>
        <taxon>Metazoa</taxon>
        <taxon>Spiralia</taxon>
        <taxon>Lophotrochozoa</taxon>
        <taxon>Mollusca</taxon>
        <taxon>Bivalvia</taxon>
        <taxon>Autobranchia</taxon>
        <taxon>Pteriomorphia</taxon>
        <taxon>Ostreida</taxon>
        <taxon>Ostreoidea</taxon>
        <taxon>Ostreidae</taxon>
        <taxon>Magallana</taxon>
    </lineage>
</organism>
<dbReference type="PROSITE" id="PS50119">
    <property type="entry name" value="ZF_BBOX"/>
    <property type="match status" value="2"/>
</dbReference>
<dbReference type="Pfam" id="PF00643">
    <property type="entry name" value="zf-B_box"/>
    <property type="match status" value="1"/>
</dbReference>
<dbReference type="SUPFAM" id="SSF101898">
    <property type="entry name" value="NHL repeat"/>
    <property type="match status" value="1"/>
</dbReference>
<keyword evidence="1" id="KW-0479">Metal-binding</keyword>
<keyword evidence="1" id="KW-0863">Zinc-finger</keyword>
<dbReference type="EnsemblMetazoa" id="G1639.5">
    <property type="protein sequence ID" value="G1639.5:cds"/>
    <property type="gene ID" value="G1639"/>
</dbReference>
<protein>
    <recommendedName>
        <fullName evidence="2">B box-type domain-containing protein</fullName>
    </recommendedName>
</protein>
<dbReference type="Gene3D" id="2.120.10.30">
    <property type="entry name" value="TolB, C-terminal domain"/>
    <property type="match status" value="1"/>
</dbReference>
<feature type="domain" description="B box-type" evidence="2">
    <location>
        <begin position="74"/>
        <end position="115"/>
    </location>
</feature>
<keyword evidence="1" id="KW-0862">Zinc</keyword>
<dbReference type="AlphaFoldDB" id="A0A8W8IY97"/>
<dbReference type="SUPFAM" id="SSF57845">
    <property type="entry name" value="B-box zinc-binding domain"/>
    <property type="match status" value="1"/>
</dbReference>
<feature type="domain" description="B box-type" evidence="2">
    <location>
        <begin position="20"/>
        <end position="67"/>
    </location>
</feature>
<dbReference type="EnsemblMetazoa" id="G1639.2">
    <property type="protein sequence ID" value="G1639.2:cds"/>
    <property type="gene ID" value="G1639"/>
</dbReference>
<dbReference type="InterPro" id="IPR000315">
    <property type="entry name" value="Znf_B-box"/>
</dbReference>
<dbReference type="CDD" id="cd19756">
    <property type="entry name" value="Bbox2"/>
    <property type="match status" value="1"/>
</dbReference>